<dbReference type="AlphaFoldDB" id="A0A841T248"/>
<evidence type="ECO:0000259" key="5">
    <source>
        <dbReference type="PROSITE" id="PS51193"/>
    </source>
</evidence>
<evidence type="ECO:0000256" key="3">
    <source>
        <dbReference type="ARBA" id="ARBA00022840"/>
    </source>
</evidence>
<dbReference type="GO" id="GO:0003678">
    <property type="term" value="F:DNA helicase activity"/>
    <property type="evidence" value="ECO:0007669"/>
    <property type="project" value="TreeGrafter"/>
</dbReference>
<proteinExistence type="inferred from homology"/>
<reference evidence="6 7" key="1">
    <citation type="submission" date="2020-08" db="EMBL/GenBank/DDBJ databases">
        <title>Cohnella phylogeny.</title>
        <authorList>
            <person name="Dunlap C."/>
        </authorList>
    </citation>
    <scope>NUCLEOTIDE SEQUENCE [LARGE SCALE GENOMIC DNA]</scope>
    <source>
        <strain evidence="6 7">DSM 25241</strain>
    </source>
</reference>
<keyword evidence="3" id="KW-0067">ATP-binding</keyword>
<dbReference type="Proteomes" id="UP000535838">
    <property type="component" value="Unassembled WGS sequence"/>
</dbReference>
<evidence type="ECO:0000313" key="6">
    <source>
        <dbReference type="EMBL" id="MBB6636926.1"/>
    </source>
</evidence>
<sequence>MNRYPFEYEKSKPFLQQVGEWVADVFYDILPEAGFEVRDEQIYMAYQLERAFADKATIFAEAGVGTGKTLVYLLYSICYARYTGKPVIIACADESLIEQLAKPEGDLAKLAKHLDLAIDARLGKSPDKYLCLVKLDQAREKDAEAELFESVAAELPGFVYRSAAMQSFHAYGDRKQFPHLNDEQWERINWDPFQDCFVCDRRHRCGQTLSRDHYRGSADLIVCSHDFYMEHVWTYESRKREGQLPLLPEHSAVVFDEGHLLEAAAQKALTYRLKHSVFEALITRMLEGEVRESLALSIEDALQRSDALFHLLEKTSVEIAGSDRLRIPVDDALLKEIGLFRKALDRVEEELVFESELYTLNDYHLKIVEEHLEMMQRALVLFARSEPPICWAQDSAEGLTLVIMPRAVKEVLRERVFSQRMPVVFSSATLSAGGSFDYVADSLGIDKYLSFRVDSPYEYEEKMEALAVRWAGKPSLDEKTRKAMELIRRTDGRALLLFPSKEELGRFKRAGEEARRYVDYPFYFEGEREISDLISSFQNDERSVLAAVTLWEGLDIPGPSLSNVIVWTLPWPPNDPVFEARRNASGNPYAEVDLPYMQLRLRQGVGRLIRTREDRGIVALLDERLTESEELRSVVQELLPAGVELRLEQ</sequence>
<name>A0A841T248_9BACL</name>
<dbReference type="SUPFAM" id="SSF52540">
    <property type="entry name" value="P-loop containing nucleoside triphosphate hydrolases"/>
    <property type="match status" value="1"/>
</dbReference>
<evidence type="ECO:0000313" key="7">
    <source>
        <dbReference type="Proteomes" id="UP000535838"/>
    </source>
</evidence>
<feature type="domain" description="Helicase ATP-binding" evidence="5">
    <location>
        <begin position="27"/>
        <end position="308"/>
    </location>
</feature>
<keyword evidence="2" id="KW-0378">Hydrolase</keyword>
<dbReference type="EMBL" id="JACJVQ010000019">
    <property type="protein sequence ID" value="MBB6636926.1"/>
    <property type="molecule type" value="Genomic_DNA"/>
</dbReference>
<dbReference type="GO" id="GO:0016818">
    <property type="term" value="F:hydrolase activity, acting on acid anhydrides, in phosphorus-containing anhydrides"/>
    <property type="evidence" value="ECO:0007669"/>
    <property type="project" value="InterPro"/>
</dbReference>
<dbReference type="InterPro" id="IPR014013">
    <property type="entry name" value="Helic_SF1/SF2_ATP-bd_DinG/Rad3"/>
</dbReference>
<gene>
    <name evidence="6" type="ORF">H7B67_22595</name>
</gene>
<organism evidence="6 7">
    <name type="scientific">Cohnella thailandensis</name>
    <dbReference type="NCBI Taxonomy" id="557557"/>
    <lineage>
        <taxon>Bacteria</taxon>
        <taxon>Bacillati</taxon>
        <taxon>Bacillota</taxon>
        <taxon>Bacilli</taxon>
        <taxon>Bacillales</taxon>
        <taxon>Paenibacillaceae</taxon>
        <taxon>Cohnella</taxon>
    </lineage>
</organism>
<dbReference type="GO" id="GO:0006139">
    <property type="term" value="P:nucleobase-containing compound metabolic process"/>
    <property type="evidence" value="ECO:0007669"/>
    <property type="project" value="InterPro"/>
</dbReference>
<dbReference type="PROSITE" id="PS51193">
    <property type="entry name" value="HELICASE_ATP_BIND_2"/>
    <property type="match status" value="1"/>
</dbReference>
<comment type="caution">
    <text evidence="6">The sequence shown here is derived from an EMBL/GenBank/DDBJ whole genome shotgun (WGS) entry which is preliminary data.</text>
</comment>
<dbReference type="PANTHER" id="PTHR11472:SF57">
    <property type="entry name" value="ATP-DEPENDENT HELICASE YPVA-RELATED"/>
    <property type="match status" value="1"/>
</dbReference>
<evidence type="ECO:0000256" key="2">
    <source>
        <dbReference type="ARBA" id="ARBA00022801"/>
    </source>
</evidence>
<dbReference type="Gene3D" id="3.40.50.300">
    <property type="entry name" value="P-loop containing nucleotide triphosphate hydrolases"/>
    <property type="match status" value="2"/>
</dbReference>
<protein>
    <submittedName>
        <fullName evidence="6">ATP-dependent DNA helicase</fullName>
    </submittedName>
</protein>
<keyword evidence="7" id="KW-1185">Reference proteome</keyword>
<dbReference type="GO" id="GO:0005524">
    <property type="term" value="F:ATP binding"/>
    <property type="evidence" value="ECO:0007669"/>
    <property type="project" value="UniProtKB-KW"/>
</dbReference>
<evidence type="ECO:0000256" key="4">
    <source>
        <dbReference type="ARBA" id="ARBA00038058"/>
    </source>
</evidence>
<dbReference type="RefSeq" id="WP_185122123.1">
    <property type="nucleotide sequence ID" value="NZ_JACJVQ010000019.1"/>
</dbReference>
<evidence type="ECO:0000256" key="1">
    <source>
        <dbReference type="ARBA" id="ARBA00022741"/>
    </source>
</evidence>
<dbReference type="InterPro" id="IPR006555">
    <property type="entry name" value="ATP-dep_Helicase_C"/>
</dbReference>
<keyword evidence="6" id="KW-0347">Helicase</keyword>
<dbReference type="PANTHER" id="PTHR11472">
    <property type="entry name" value="DNA REPAIR DEAD HELICASE RAD3/XP-D SUBFAMILY MEMBER"/>
    <property type="match status" value="1"/>
</dbReference>
<comment type="similarity">
    <text evidence="4">Belongs to the helicase family. DinG subfamily.</text>
</comment>
<accession>A0A841T248</accession>
<dbReference type="SMART" id="SM00491">
    <property type="entry name" value="HELICc2"/>
    <property type="match status" value="1"/>
</dbReference>
<dbReference type="GO" id="GO:0003676">
    <property type="term" value="F:nucleic acid binding"/>
    <property type="evidence" value="ECO:0007669"/>
    <property type="project" value="InterPro"/>
</dbReference>
<keyword evidence="1" id="KW-0547">Nucleotide-binding</keyword>
<dbReference type="InterPro" id="IPR027417">
    <property type="entry name" value="P-loop_NTPase"/>
</dbReference>
<dbReference type="InterPro" id="IPR045028">
    <property type="entry name" value="DinG/Rad3-like"/>
</dbReference>
<dbReference type="Pfam" id="PF13307">
    <property type="entry name" value="Helicase_C_2"/>
    <property type="match status" value="1"/>
</dbReference>